<dbReference type="Pfam" id="PF13855">
    <property type="entry name" value="LRR_8"/>
    <property type="match status" value="1"/>
</dbReference>
<dbReference type="VEuPathDB" id="VectorBase:ADAR2_011901"/>
<dbReference type="InterPro" id="IPR001611">
    <property type="entry name" value="Leu-rich_rpt"/>
</dbReference>
<keyword evidence="7" id="KW-1185">Reference proteome</keyword>
<feature type="coiled-coil region" evidence="3">
    <location>
        <begin position="406"/>
        <end position="478"/>
    </location>
</feature>
<proteinExistence type="predicted"/>
<reference evidence="5 7" key="1">
    <citation type="journal article" date="2010" name="BMC Genomics">
        <title>Combination of measures distinguishes pre-miRNAs from other stem-loops in the genome of the newly sequenced Anopheles darlingi.</title>
        <authorList>
            <person name="Mendes N.D."/>
            <person name="Freitas A.T."/>
            <person name="Vasconcelos A.T."/>
            <person name="Sagot M.F."/>
        </authorList>
    </citation>
    <scope>NUCLEOTIDE SEQUENCE</scope>
</reference>
<accession>W5J877</accession>
<name>W5J877_ANODA</name>
<dbReference type="HOGENOM" id="CLU_596212_0_0_1"/>
<keyword evidence="2" id="KW-0677">Repeat</keyword>
<dbReference type="SUPFAM" id="SSF52058">
    <property type="entry name" value="L domain-like"/>
    <property type="match status" value="1"/>
</dbReference>
<evidence type="ECO:0000256" key="2">
    <source>
        <dbReference type="ARBA" id="ARBA00022737"/>
    </source>
</evidence>
<evidence type="ECO:0000313" key="6">
    <source>
        <dbReference type="EnsemblMetazoa" id="ADAC008811-PA"/>
    </source>
</evidence>
<dbReference type="OMA" id="QELRVWW"/>
<dbReference type="PROSITE" id="PS51450">
    <property type="entry name" value="LRR"/>
    <property type="match status" value="1"/>
</dbReference>
<dbReference type="AlphaFoldDB" id="W5J877"/>
<dbReference type="STRING" id="43151.W5J877"/>
<keyword evidence="4" id="KW-0732">Signal</keyword>
<evidence type="ECO:0000313" key="5">
    <source>
        <dbReference type="EMBL" id="ETN59598.1"/>
    </source>
</evidence>
<dbReference type="Proteomes" id="UP000000673">
    <property type="component" value="Unassembled WGS sequence"/>
</dbReference>
<dbReference type="Gene3D" id="3.80.10.10">
    <property type="entry name" value="Ribonuclease Inhibitor"/>
    <property type="match status" value="1"/>
</dbReference>
<dbReference type="InterPro" id="IPR003591">
    <property type="entry name" value="Leu-rich_rpt_typical-subtyp"/>
</dbReference>
<dbReference type="EMBL" id="ADMH02002072">
    <property type="protein sequence ID" value="ETN59598.1"/>
    <property type="molecule type" value="Genomic_DNA"/>
</dbReference>
<dbReference type="SMART" id="SM00369">
    <property type="entry name" value="LRR_TYP"/>
    <property type="match status" value="5"/>
</dbReference>
<evidence type="ECO:0000256" key="1">
    <source>
        <dbReference type="ARBA" id="ARBA00022614"/>
    </source>
</evidence>
<gene>
    <name evidence="5" type="ORF">AND_008811</name>
</gene>
<feature type="chain" id="PRO_5010155007" evidence="4">
    <location>
        <begin position="25"/>
        <end position="485"/>
    </location>
</feature>
<dbReference type="EnsemblMetazoa" id="ADAC008811-RA">
    <property type="protein sequence ID" value="ADAC008811-PA"/>
    <property type="gene ID" value="ADAC008811"/>
</dbReference>
<feature type="signal peptide" evidence="4">
    <location>
        <begin position="1"/>
        <end position="24"/>
    </location>
</feature>
<keyword evidence="3" id="KW-0175">Coiled coil</keyword>
<keyword evidence="1" id="KW-0433">Leucine-rich repeat</keyword>
<organism evidence="5">
    <name type="scientific">Anopheles darlingi</name>
    <name type="common">Mosquito</name>
    <dbReference type="NCBI Taxonomy" id="43151"/>
    <lineage>
        <taxon>Eukaryota</taxon>
        <taxon>Metazoa</taxon>
        <taxon>Ecdysozoa</taxon>
        <taxon>Arthropoda</taxon>
        <taxon>Hexapoda</taxon>
        <taxon>Insecta</taxon>
        <taxon>Pterygota</taxon>
        <taxon>Neoptera</taxon>
        <taxon>Endopterygota</taxon>
        <taxon>Diptera</taxon>
        <taxon>Nematocera</taxon>
        <taxon>Culicoidea</taxon>
        <taxon>Culicidae</taxon>
        <taxon>Anophelinae</taxon>
        <taxon>Anopheles</taxon>
    </lineage>
</organism>
<evidence type="ECO:0000256" key="3">
    <source>
        <dbReference type="SAM" id="Coils"/>
    </source>
</evidence>
<dbReference type="eggNOG" id="KOG0619">
    <property type="taxonomic scope" value="Eukaryota"/>
</dbReference>
<reference evidence="5" key="2">
    <citation type="submission" date="2010-05" db="EMBL/GenBank/DDBJ databases">
        <authorList>
            <person name="Almeida L.G."/>
            <person name="Nicolas M.F."/>
            <person name="Souza R.C."/>
            <person name="Vasconcelos A.T.R."/>
        </authorList>
    </citation>
    <scope>NUCLEOTIDE SEQUENCE</scope>
</reference>
<evidence type="ECO:0000256" key="4">
    <source>
        <dbReference type="SAM" id="SignalP"/>
    </source>
</evidence>
<sequence>MHLGIADTSVLLVLIMMRTQLCCCLKYTCTVGSDGFCIFQGVHIETVEQAQEVQLEPPAVTDGAGPVTRVKFRDSSMFMLPTRLYSAFRQLQELRVWWMQLHSIHIDARLLTLDAEKNRISSITADPDTVPLLRKLELSQNRLRNIDNISHFEHLEVLELGHNDLRTLDLCVLQRMQRLRLLDLSSNNLALVKSSLGHEKLPALTVLYLNDNRLTYLDLGILRAMPALEKLHIANNALVYVDNYDNLPALLPRLRSLQIYDNDWHCEALADVLGQLRKMGVQEYKAYSAFNCKDRSVEGVCCTDNKPFALVRKSHQYISNYATELNGHARYLARELHRTRHEVHRLVASENFTQSTLQMLGDEVDELRSQLSDLALVGGGGAADIAPGNRGKVSGRNGAAGDQPQVERLATEMVKLRRDYQKLTSENQSMRQQVRQYEQLKQEVEQLRLDSVDTKLELQLLKEQNAMLRHDLQKLQQLFSLGANV</sequence>
<evidence type="ECO:0000313" key="7">
    <source>
        <dbReference type="Proteomes" id="UP000000673"/>
    </source>
</evidence>
<reference evidence="5" key="3">
    <citation type="journal article" date="2013" name="Nucleic Acids Res.">
        <title>The genome of Anopheles darlingi, the main neotropical malaria vector.</title>
        <authorList>
            <person name="Marinotti O."/>
            <person name="Cerqueira G.C."/>
            <person name="de Almeida L.G."/>
            <person name="Ferro M.I."/>
            <person name="Loreto E.L."/>
            <person name="Zaha A."/>
            <person name="Teixeira S.M."/>
            <person name="Wespiser A.R."/>
            <person name="Almeida E Silva A."/>
            <person name="Schlindwein A.D."/>
            <person name="Pacheco A.C."/>
            <person name="Silva A.L."/>
            <person name="Graveley B.R."/>
            <person name="Walenz B.P."/>
            <person name="Lima Bde A."/>
            <person name="Ribeiro C.A."/>
            <person name="Nunes-Silva C.G."/>
            <person name="de Carvalho C.R."/>
            <person name="Soares C.M."/>
            <person name="de Menezes C.B."/>
            <person name="Matiolli C."/>
            <person name="Caffrey D."/>
            <person name="Araujo D.A."/>
            <person name="de Oliveira D.M."/>
            <person name="Golenbock D."/>
            <person name="Grisard E.C."/>
            <person name="Fantinatti-Garboggini F."/>
            <person name="de Carvalho F.M."/>
            <person name="Barcellos F.G."/>
            <person name="Prosdocimi F."/>
            <person name="May G."/>
            <person name="Azevedo Junior G.M."/>
            <person name="Guimaraes G.M."/>
            <person name="Goldman G.H."/>
            <person name="Padilha I.Q."/>
            <person name="Batista Jda S."/>
            <person name="Ferro J.A."/>
            <person name="Ribeiro J.M."/>
            <person name="Fietto J.L."/>
            <person name="Dabbas K.M."/>
            <person name="Cerdeira L."/>
            <person name="Agnez-Lima L.F."/>
            <person name="Brocchi M."/>
            <person name="de Carvalho M.O."/>
            <person name="Teixeira Mde M."/>
            <person name="Diniz Maia Mde M."/>
            <person name="Goldman M.H."/>
            <person name="Cruz Schneider M.P."/>
            <person name="Felipe M.S."/>
            <person name="Hungria M."/>
            <person name="Nicolas M.F."/>
            <person name="Pereira M."/>
            <person name="Montes M.A."/>
            <person name="Cantao M.E."/>
            <person name="Vincentz M."/>
            <person name="Rafael M.S."/>
            <person name="Silverman N."/>
            <person name="Stoco P.H."/>
            <person name="Souza R.C."/>
            <person name="Vicentini R."/>
            <person name="Gazzinelli R.T."/>
            <person name="Neves Rde O."/>
            <person name="Silva R."/>
            <person name="Astolfi-Filho S."/>
            <person name="Maciel T.E."/>
            <person name="Urmenyi T.P."/>
            <person name="Tadei W.P."/>
            <person name="Camargo E.P."/>
            <person name="de Vasconcelos A.T."/>
        </authorList>
    </citation>
    <scope>NUCLEOTIDE SEQUENCE</scope>
</reference>
<dbReference type="VEuPathDB" id="VectorBase:ADAC008811"/>
<reference evidence="6" key="4">
    <citation type="submission" date="2015-06" db="UniProtKB">
        <authorList>
            <consortium name="EnsemblMetazoa"/>
        </authorList>
    </citation>
    <scope>IDENTIFICATION</scope>
</reference>
<protein>
    <submittedName>
        <fullName evidence="5">Leucine rich protein</fullName>
    </submittedName>
</protein>
<dbReference type="InterPro" id="IPR032675">
    <property type="entry name" value="LRR_dom_sf"/>
</dbReference>
<dbReference type="PANTHER" id="PTHR24366">
    <property type="entry name" value="IG(IMMUNOGLOBULIN) AND LRR(LEUCINE RICH REPEAT) DOMAINS"/>
    <property type="match status" value="1"/>
</dbReference>